<comment type="caution">
    <text evidence="6">The sequence shown here is derived from an EMBL/GenBank/DDBJ whole genome shotgun (WGS) entry which is preliminary data.</text>
</comment>
<dbReference type="InterPro" id="IPR034666">
    <property type="entry name" value="ARPC2/4"/>
</dbReference>
<dbReference type="GO" id="GO:0051015">
    <property type="term" value="F:actin filament binding"/>
    <property type="evidence" value="ECO:0007669"/>
    <property type="project" value="TreeGrafter"/>
</dbReference>
<evidence type="ECO:0000256" key="4">
    <source>
        <dbReference type="ARBA" id="ARBA00023203"/>
    </source>
</evidence>
<evidence type="ECO:0000313" key="6">
    <source>
        <dbReference type="EMBL" id="OAY76370.1"/>
    </source>
</evidence>
<reference evidence="6 7" key="1">
    <citation type="journal article" date="2016" name="DNA Res.">
        <title>The draft genome of MD-2 pineapple using hybrid error correction of long reads.</title>
        <authorList>
            <person name="Redwan R.M."/>
            <person name="Saidin A."/>
            <person name="Kumar S.V."/>
        </authorList>
    </citation>
    <scope>NUCLEOTIDE SEQUENCE [LARGE SCALE GENOMIC DNA]</scope>
    <source>
        <strain evidence="7">cv. MD2</strain>
        <tissue evidence="6">Leaf</tissue>
    </source>
</reference>
<feature type="non-terminal residue" evidence="6">
    <location>
        <position position="1"/>
    </location>
</feature>
<dbReference type="Pfam" id="PF05856">
    <property type="entry name" value="ARPC4"/>
    <property type="match status" value="1"/>
</dbReference>
<keyword evidence="4" id="KW-0009">Actin-binding</keyword>
<organism evidence="6 7">
    <name type="scientific">Ananas comosus</name>
    <name type="common">Pineapple</name>
    <name type="synonym">Ananas ananas</name>
    <dbReference type="NCBI Taxonomy" id="4615"/>
    <lineage>
        <taxon>Eukaryota</taxon>
        <taxon>Viridiplantae</taxon>
        <taxon>Streptophyta</taxon>
        <taxon>Embryophyta</taxon>
        <taxon>Tracheophyta</taxon>
        <taxon>Spermatophyta</taxon>
        <taxon>Magnoliopsida</taxon>
        <taxon>Liliopsida</taxon>
        <taxon>Poales</taxon>
        <taxon>Bromeliaceae</taxon>
        <taxon>Bromelioideae</taxon>
        <taxon>Ananas</taxon>
    </lineage>
</organism>
<accession>A0A199VHY2</accession>
<dbReference type="EMBL" id="LSRQ01001822">
    <property type="protein sequence ID" value="OAY76370.1"/>
    <property type="molecule type" value="Genomic_DNA"/>
</dbReference>
<dbReference type="GO" id="GO:0030041">
    <property type="term" value="P:actin filament polymerization"/>
    <property type="evidence" value="ECO:0007669"/>
    <property type="project" value="InterPro"/>
</dbReference>
<dbReference type="Gene3D" id="3.30.1460.20">
    <property type="match status" value="1"/>
</dbReference>
<evidence type="ECO:0000256" key="1">
    <source>
        <dbReference type="ARBA" id="ARBA00004245"/>
    </source>
</evidence>
<name>A0A199VHY2_ANACO</name>
<dbReference type="SUPFAM" id="SSF69645">
    <property type="entry name" value="Arp2/3 complex subunits"/>
    <property type="match status" value="1"/>
</dbReference>
<dbReference type="GO" id="GO:0005885">
    <property type="term" value="C:Arp2/3 protein complex"/>
    <property type="evidence" value="ECO:0007669"/>
    <property type="project" value="InterPro"/>
</dbReference>
<dbReference type="STRING" id="4615.A0A199VHY2"/>
<evidence type="ECO:0000313" key="7">
    <source>
        <dbReference type="Proteomes" id="UP000092600"/>
    </source>
</evidence>
<evidence type="ECO:0000256" key="2">
    <source>
        <dbReference type="ARBA" id="ARBA00005919"/>
    </source>
</evidence>
<evidence type="ECO:0000256" key="3">
    <source>
        <dbReference type="ARBA" id="ARBA00022490"/>
    </source>
</evidence>
<dbReference type="InterPro" id="IPR008384">
    <property type="entry name" value="ARPC4"/>
</dbReference>
<sequence>KEAEELLKATEKDKELRLSEEAQKLNTLRAEMEWKLQCLEPRKGKLKPWLLRLILYIVSNMHSEHSGGCNVPIDTTDFVVYMKGYAISFLITNYHCEDMHKDKLIDFIVQFMEVIDKEINELKLSVNTLGCLMATEFLKQFI</sequence>
<protein>
    <submittedName>
        <fullName evidence="6">Actin-related protein 2/3 complex subunit 4</fullName>
    </submittedName>
</protein>
<dbReference type="PANTHER" id="PTHR22629">
    <property type="entry name" value="ARP2/3 COMPLEX 20 KD SUBUNIT"/>
    <property type="match status" value="1"/>
</dbReference>
<keyword evidence="3" id="KW-0963">Cytoplasm</keyword>
<proteinExistence type="inferred from homology"/>
<keyword evidence="5" id="KW-0206">Cytoskeleton</keyword>
<dbReference type="AlphaFoldDB" id="A0A199VHY2"/>
<evidence type="ECO:0000256" key="5">
    <source>
        <dbReference type="ARBA" id="ARBA00023212"/>
    </source>
</evidence>
<dbReference type="GO" id="GO:0034314">
    <property type="term" value="P:Arp2/3 complex-mediated actin nucleation"/>
    <property type="evidence" value="ECO:0007669"/>
    <property type="project" value="InterPro"/>
</dbReference>
<comment type="similarity">
    <text evidence="2">Belongs to the ARPC4 family.</text>
</comment>
<dbReference type="PANTHER" id="PTHR22629:SF0">
    <property type="entry name" value="ACTIN-RELATED PROTEIN 2_3 COMPLEX SUBUNIT 4"/>
    <property type="match status" value="1"/>
</dbReference>
<dbReference type="Proteomes" id="UP000092600">
    <property type="component" value="Unassembled WGS sequence"/>
</dbReference>
<gene>
    <name evidence="6" type="ORF">ACMD2_26426</name>
</gene>
<comment type="subcellular location">
    <subcellularLocation>
        <location evidence="1">Cytoplasm</location>
        <location evidence="1">Cytoskeleton</location>
    </subcellularLocation>
</comment>